<evidence type="ECO:0000313" key="2">
    <source>
        <dbReference type="Proteomes" id="UP001217838"/>
    </source>
</evidence>
<keyword evidence="2" id="KW-1185">Reference proteome</keyword>
<name>A0ABT5BHL2_9BACT</name>
<dbReference type="PROSITE" id="PS51257">
    <property type="entry name" value="PROKAR_LIPOPROTEIN"/>
    <property type="match status" value="1"/>
</dbReference>
<evidence type="ECO:0000313" key="1">
    <source>
        <dbReference type="EMBL" id="MDC0673644.1"/>
    </source>
</evidence>
<dbReference type="Proteomes" id="UP001217838">
    <property type="component" value="Unassembled WGS sequence"/>
</dbReference>
<dbReference type="RefSeq" id="WP_272006975.1">
    <property type="nucleotide sequence ID" value="NZ_JAQNDN010000022.1"/>
</dbReference>
<organism evidence="1 2">
    <name type="scientific">Nannocystis radixulma</name>
    <dbReference type="NCBI Taxonomy" id="2995305"/>
    <lineage>
        <taxon>Bacteria</taxon>
        <taxon>Pseudomonadati</taxon>
        <taxon>Myxococcota</taxon>
        <taxon>Polyangia</taxon>
        <taxon>Nannocystales</taxon>
        <taxon>Nannocystaceae</taxon>
        <taxon>Nannocystis</taxon>
    </lineage>
</organism>
<reference evidence="1 2" key="1">
    <citation type="submission" date="2022-11" db="EMBL/GenBank/DDBJ databases">
        <title>Minimal conservation of predation-associated metabolite biosynthetic gene clusters underscores biosynthetic potential of Myxococcota including descriptions for ten novel species: Archangium lansinium sp. nov., Myxococcus landrumus sp. nov., Nannocystis bai.</title>
        <authorList>
            <person name="Ahearne A."/>
            <person name="Stevens C."/>
            <person name="Dowd S."/>
        </authorList>
    </citation>
    <scope>NUCLEOTIDE SEQUENCE [LARGE SCALE GENOMIC DNA]</scope>
    <source>
        <strain evidence="1 2">NCELM</strain>
    </source>
</reference>
<evidence type="ECO:0008006" key="3">
    <source>
        <dbReference type="Google" id="ProtNLM"/>
    </source>
</evidence>
<gene>
    <name evidence="1" type="ORF">POL58_38220</name>
</gene>
<protein>
    <recommendedName>
        <fullName evidence="3">Lipoprotein</fullName>
    </recommendedName>
</protein>
<accession>A0ABT5BHL2</accession>
<proteinExistence type="predicted"/>
<comment type="caution">
    <text evidence="1">The sequence shown here is derived from an EMBL/GenBank/DDBJ whole genome shotgun (WGS) entry which is preliminary data.</text>
</comment>
<sequence length="190" mass="21322">MLKRLPAALAFALCACASGSGRMHEIPKGLVHVTFRGFESAPRETLSGREAIDLQNKAREEMQRTIRDDGHVAWFFHGFDDDDLVFILARWDPGERIGGTYEVFARYHVSRGRRLERLLGVADEIAEYEKGVGKVRAGMSLADVEALRGKPERLVELGPVGAFDLIYPDLCVRFLEGRAAHLWSPERCQP</sequence>
<dbReference type="EMBL" id="JAQNDN010000022">
    <property type="protein sequence ID" value="MDC0673644.1"/>
    <property type="molecule type" value="Genomic_DNA"/>
</dbReference>